<dbReference type="InterPro" id="IPR029069">
    <property type="entry name" value="HotDog_dom_sf"/>
</dbReference>
<sequence>MSDWHWQMADPFTMNIRVSEQDVDRLGHANNTVYLQWMEEISWAHIESVGLTWELQEELGRAMAIVRTEIDYKAAALADDDLILGTWLTEFDGKLRSGRQFQLVRPSDGRTLVEAESRHVCIDTATQRPARIPEPMAELLKKASHDQ</sequence>
<dbReference type="GO" id="GO:0047617">
    <property type="term" value="F:fatty acyl-CoA hydrolase activity"/>
    <property type="evidence" value="ECO:0007669"/>
    <property type="project" value="TreeGrafter"/>
</dbReference>
<dbReference type="Gene3D" id="3.10.129.10">
    <property type="entry name" value="Hotdog Thioesterase"/>
    <property type="match status" value="1"/>
</dbReference>
<dbReference type="AlphaFoldDB" id="A0A9X5B439"/>
<gene>
    <name evidence="2" type="ORF">GLW01_05270</name>
</gene>
<proteinExistence type="predicted"/>
<dbReference type="EMBL" id="WMEX01000002">
    <property type="protein sequence ID" value="MYL26201.1"/>
    <property type="molecule type" value="Genomic_DNA"/>
</dbReference>
<protein>
    <submittedName>
        <fullName evidence="2">Acyl-CoA thioesterase</fullName>
    </submittedName>
</protein>
<dbReference type="Pfam" id="PF13279">
    <property type="entry name" value="4HBT_2"/>
    <property type="match status" value="1"/>
</dbReference>
<evidence type="ECO:0000313" key="3">
    <source>
        <dbReference type="Proteomes" id="UP000460751"/>
    </source>
</evidence>
<reference evidence="2 3" key="1">
    <citation type="submission" date="2019-11" db="EMBL/GenBank/DDBJ databases">
        <title>Genome sequences of 17 halophilic strains isolated from different environments.</title>
        <authorList>
            <person name="Furrow R.E."/>
        </authorList>
    </citation>
    <scope>NUCLEOTIDE SEQUENCE [LARGE SCALE GENOMIC DNA]</scope>
    <source>
        <strain evidence="2 3">22507_15_FS</strain>
    </source>
</reference>
<dbReference type="InterPro" id="IPR050563">
    <property type="entry name" value="4-hydroxybenzoyl-CoA_TE"/>
</dbReference>
<dbReference type="PANTHER" id="PTHR31793:SF37">
    <property type="entry name" value="ACYL-COA THIOESTER HYDROLASE YBGC"/>
    <property type="match status" value="1"/>
</dbReference>
<accession>A0A9X5B439</accession>
<dbReference type="RefSeq" id="WP_160898384.1">
    <property type="nucleotide sequence ID" value="NZ_WMEX01000002.1"/>
</dbReference>
<dbReference type="Proteomes" id="UP000460751">
    <property type="component" value="Unassembled WGS sequence"/>
</dbReference>
<name>A0A9X5B439_9GAMM</name>
<evidence type="ECO:0000256" key="1">
    <source>
        <dbReference type="ARBA" id="ARBA00022801"/>
    </source>
</evidence>
<keyword evidence="3" id="KW-1185">Reference proteome</keyword>
<dbReference type="CDD" id="cd00586">
    <property type="entry name" value="4HBT"/>
    <property type="match status" value="1"/>
</dbReference>
<organism evidence="2 3">
    <name type="scientific">Vreelandella halophila</name>
    <dbReference type="NCBI Taxonomy" id="86177"/>
    <lineage>
        <taxon>Bacteria</taxon>
        <taxon>Pseudomonadati</taxon>
        <taxon>Pseudomonadota</taxon>
        <taxon>Gammaproteobacteria</taxon>
        <taxon>Oceanospirillales</taxon>
        <taxon>Halomonadaceae</taxon>
        <taxon>Vreelandella</taxon>
    </lineage>
</organism>
<dbReference type="PANTHER" id="PTHR31793">
    <property type="entry name" value="4-HYDROXYBENZOYL-COA THIOESTERASE FAMILY MEMBER"/>
    <property type="match status" value="1"/>
</dbReference>
<comment type="caution">
    <text evidence="2">The sequence shown here is derived from an EMBL/GenBank/DDBJ whole genome shotgun (WGS) entry which is preliminary data.</text>
</comment>
<keyword evidence="1" id="KW-0378">Hydrolase</keyword>
<dbReference type="SUPFAM" id="SSF54637">
    <property type="entry name" value="Thioesterase/thiol ester dehydrase-isomerase"/>
    <property type="match status" value="1"/>
</dbReference>
<evidence type="ECO:0000313" key="2">
    <source>
        <dbReference type="EMBL" id="MYL26201.1"/>
    </source>
</evidence>
<dbReference type="OrthoDB" id="9801517at2"/>